<keyword evidence="8" id="KW-1133">Transmembrane helix</keyword>
<keyword evidence="11" id="KW-1185">Reference proteome</keyword>
<dbReference type="FunFam" id="3.30.200.20:FF:000039">
    <property type="entry name" value="receptor-like protein kinase FERONIA"/>
    <property type="match status" value="1"/>
</dbReference>
<keyword evidence="8" id="KW-0472">Membrane</keyword>
<evidence type="ECO:0000256" key="4">
    <source>
        <dbReference type="ARBA" id="ARBA00022777"/>
    </source>
</evidence>
<keyword evidence="1 7" id="KW-0723">Serine/threonine-protein kinase</keyword>
<feature type="domain" description="Protein kinase" evidence="9">
    <location>
        <begin position="179"/>
        <end position="418"/>
    </location>
</feature>
<organism evidence="10 11">
    <name type="scientific">Ficus carica</name>
    <name type="common">Common fig</name>
    <dbReference type="NCBI Taxonomy" id="3494"/>
    <lineage>
        <taxon>Eukaryota</taxon>
        <taxon>Viridiplantae</taxon>
        <taxon>Streptophyta</taxon>
        <taxon>Embryophyta</taxon>
        <taxon>Tracheophyta</taxon>
        <taxon>Spermatophyta</taxon>
        <taxon>Magnoliopsida</taxon>
        <taxon>eudicotyledons</taxon>
        <taxon>Gunneridae</taxon>
        <taxon>Pentapetalae</taxon>
        <taxon>rosids</taxon>
        <taxon>fabids</taxon>
        <taxon>Rosales</taxon>
        <taxon>Moraceae</taxon>
        <taxon>Ficeae</taxon>
        <taxon>Ficus</taxon>
    </lineage>
</organism>
<protein>
    <recommendedName>
        <fullName evidence="9">Protein kinase domain-containing protein</fullName>
    </recommendedName>
</protein>
<dbReference type="GO" id="GO:0005524">
    <property type="term" value="F:ATP binding"/>
    <property type="evidence" value="ECO:0007669"/>
    <property type="project" value="UniProtKB-UniRule"/>
</dbReference>
<name>A0AA87YSZ2_FICCA</name>
<keyword evidence="5 6" id="KW-0067">ATP-binding</keyword>
<evidence type="ECO:0000256" key="5">
    <source>
        <dbReference type="ARBA" id="ARBA00022840"/>
    </source>
</evidence>
<keyword evidence="2" id="KW-0808">Transferase</keyword>
<dbReference type="EMBL" id="BTGU01002718">
    <property type="protein sequence ID" value="GMN21227.1"/>
    <property type="molecule type" value="Genomic_DNA"/>
</dbReference>
<evidence type="ECO:0000256" key="7">
    <source>
        <dbReference type="RuleBase" id="RU000304"/>
    </source>
</evidence>
<dbReference type="InterPro" id="IPR017441">
    <property type="entry name" value="Protein_kinase_ATP_BS"/>
</dbReference>
<dbReference type="SMART" id="SM00220">
    <property type="entry name" value="S_TKc"/>
    <property type="match status" value="1"/>
</dbReference>
<evidence type="ECO:0000256" key="2">
    <source>
        <dbReference type="ARBA" id="ARBA00022679"/>
    </source>
</evidence>
<evidence type="ECO:0000256" key="8">
    <source>
        <dbReference type="SAM" id="Phobius"/>
    </source>
</evidence>
<evidence type="ECO:0000256" key="1">
    <source>
        <dbReference type="ARBA" id="ARBA00022527"/>
    </source>
</evidence>
<dbReference type="GO" id="GO:0004674">
    <property type="term" value="F:protein serine/threonine kinase activity"/>
    <property type="evidence" value="ECO:0007669"/>
    <property type="project" value="UniProtKB-KW"/>
</dbReference>
<dbReference type="PROSITE" id="PS00108">
    <property type="entry name" value="PROTEIN_KINASE_ST"/>
    <property type="match status" value="1"/>
</dbReference>
<dbReference type="InterPro" id="IPR000719">
    <property type="entry name" value="Prot_kinase_dom"/>
</dbReference>
<dbReference type="Gene3D" id="3.30.200.20">
    <property type="entry name" value="Phosphorylase Kinase, domain 1"/>
    <property type="match status" value="1"/>
</dbReference>
<feature type="binding site" evidence="6">
    <location>
        <position position="206"/>
    </location>
    <ligand>
        <name>ATP</name>
        <dbReference type="ChEBI" id="CHEBI:30616"/>
    </ligand>
</feature>
<dbReference type="Gene3D" id="1.10.510.10">
    <property type="entry name" value="Transferase(Phosphotransferase) domain 1"/>
    <property type="match status" value="1"/>
</dbReference>
<dbReference type="InterPro" id="IPR001245">
    <property type="entry name" value="Ser-Thr/Tyr_kinase_cat_dom"/>
</dbReference>
<dbReference type="PANTHER" id="PTHR46146">
    <property type="entry name" value="SERINE/THREONINE-PROTEIN KINASE-LIKE PROTEIN CCR4"/>
    <property type="match status" value="1"/>
</dbReference>
<evidence type="ECO:0000313" key="10">
    <source>
        <dbReference type="EMBL" id="GMN21227.1"/>
    </source>
</evidence>
<sequence>MSWGFPVSHSVARHLVRVHFCDVISAAVNLLEFSLLIFGTFEKKVNPYNETQKLAAPFYFDFIVDSNGSRFINVTVRLEGGDFSSSTDSAPFLNGLEIFELQNKSGTVLPPNPPPNPRKKKKKTVLVDSGVASLVLLMGISISAFLVFKRRKTKPDRHMRLNLNLKISHAKIRRATKNFDDKLVIGEGGFGKVYVGKLKGRSVAVKRGERGQGALKQGESEHGQGLHEFKSEIRVLSRIRHKHLVSLIGYCDDRFEMILVYEFMEKGTLREHLYDTESKTQKPSKKPKLSWEKRLEICIDAAKGLNYLHTGSSEAIIHRDVKSTNILLDENYVAKVADFGLSKAGPPDPNKESVDLKGSFGYFDPEYISSSQYTVKSDVYSFGVVLLEVVCARPAIFALSEGQDSVSLAKWGMGWKRK</sequence>
<comment type="similarity">
    <text evidence="7">Belongs to the protein kinase superfamily.</text>
</comment>
<proteinExistence type="inferred from homology"/>
<dbReference type="SUPFAM" id="SSF56112">
    <property type="entry name" value="Protein kinase-like (PK-like)"/>
    <property type="match status" value="1"/>
</dbReference>
<reference evidence="10" key="1">
    <citation type="submission" date="2023-07" db="EMBL/GenBank/DDBJ databases">
        <title>draft genome sequence of fig (Ficus carica).</title>
        <authorList>
            <person name="Takahashi T."/>
            <person name="Nishimura K."/>
        </authorList>
    </citation>
    <scope>NUCLEOTIDE SEQUENCE</scope>
</reference>
<dbReference type="Proteomes" id="UP001187192">
    <property type="component" value="Unassembled WGS sequence"/>
</dbReference>
<dbReference type="InterPro" id="IPR011009">
    <property type="entry name" value="Kinase-like_dom_sf"/>
</dbReference>
<evidence type="ECO:0000256" key="6">
    <source>
        <dbReference type="PROSITE-ProRule" id="PRU10141"/>
    </source>
</evidence>
<evidence type="ECO:0000256" key="3">
    <source>
        <dbReference type="ARBA" id="ARBA00022741"/>
    </source>
</evidence>
<dbReference type="Pfam" id="PF07714">
    <property type="entry name" value="PK_Tyr_Ser-Thr"/>
    <property type="match status" value="1"/>
</dbReference>
<gene>
    <name evidence="10" type="ORF">TIFTF001_043257</name>
</gene>
<comment type="caution">
    <text evidence="10">The sequence shown here is derived from an EMBL/GenBank/DDBJ whole genome shotgun (WGS) entry which is preliminary data.</text>
</comment>
<dbReference type="PROSITE" id="PS00107">
    <property type="entry name" value="PROTEIN_KINASE_ATP"/>
    <property type="match status" value="1"/>
</dbReference>
<evidence type="ECO:0000259" key="9">
    <source>
        <dbReference type="PROSITE" id="PS50011"/>
    </source>
</evidence>
<evidence type="ECO:0000313" key="11">
    <source>
        <dbReference type="Proteomes" id="UP001187192"/>
    </source>
</evidence>
<feature type="non-terminal residue" evidence="10">
    <location>
        <position position="418"/>
    </location>
</feature>
<keyword evidence="8" id="KW-0812">Transmembrane</keyword>
<feature type="transmembrane region" description="Helical" evidence="8">
    <location>
        <begin position="125"/>
        <end position="148"/>
    </location>
</feature>
<dbReference type="InterPro" id="IPR008271">
    <property type="entry name" value="Ser/Thr_kinase_AS"/>
</dbReference>
<keyword evidence="4" id="KW-0418">Kinase</keyword>
<dbReference type="PANTHER" id="PTHR46146:SF3">
    <property type="entry name" value="SERINE_THREONINE-PROTEIN KINASE-LIKE PROTEIN CCR3-RELATED"/>
    <property type="match status" value="1"/>
</dbReference>
<dbReference type="PROSITE" id="PS50011">
    <property type="entry name" value="PROTEIN_KINASE_DOM"/>
    <property type="match status" value="1"/>
</dbReference>
<accession>A0AA87YSZ2</accession>
<dbReference type="AlphaFoldDB" id="A0AA87YSZ2"/>
<keyword evidence="3 6" id="KW-0547">Nucleotide-binding</keyword>